<proteinExistence type="predicted"/>
<name>A0A0A5GLI8_9BACI</name>
<feature type="transmembrane region" description="Helical" evidence="1">
    <location>
        <begin position="164"/>
        <end position="182"/>
    </location>
</feature>
<feature type="transmembrane region" description="Helical" evidence="1">
    <location>
        <begin position="79"/>
        <end position="97"/>
    </location>
</feature>
<dbReference type="Pfam" id="PF06724">
    <property type="entry name" value="DUF1206"/>
    <property type="match status" value="3"/>
</dbReference>
<accession>A0A0A5GLI8</accession>
<feature type="domain" description="DUF1206" evidence="2">
    <location>
        <begin position="33"/>
        <end position="100"/>
    </location>
</feature>
<keyword evidence="1" id="KW-0812">Transmembrane</keyword>
<feature type="transmembrane region" description="Helical" evidence="1">
    <location>
        <begin position="117"/>
        <end position="137"/>
    </location>
</feature>
<feature type="domain" description="DUF1206" evidence="2">
    <location>
        <begin position="215"/>
        <end position="281"/>
    </location>
</feature>
<dbReference type="OrthoDB" id="5702018at2"/>
<dbReference type="InterPro" id="IPR009597">
    <property type="entry name" value="DUF1206"/>
</dbReference>
<protein>
    <submittedName>
        <fullName evidence="3">Membrane protein</fullName>
    </submittedName>
</protein>
<organism evidence="3 4">
    <name type="scientific">Pontibacillus halophilus JSM 076056 = DSM 19796</name>
    <dbReference type="NCBI Taxonomy" id="1385510"/>
    <lineage>
        <taxon>Bacteria</taxon>
        <taxon>Bacillati</taxon>
        <taxon>Bacillota</taxon>
        <taxon>Bacilli</taxon>
        <taxon>Bacillales</taxon>
        <taxon>Bacillaceae</taxon>
        <taxon>Pontibacillus</taxon>
    </lineage>
</organism>
<dbReference type="RefSeq" id="WP_026799345.1">
    <property type="nucleotide sequence ID" value="NZ_AULI01000002.1"/>
</dbReference>
<evidence type="ECO:0000259" key="2">
    <source>
        <dbReference type="Pfam" id="PF06724"/>
    </source>
</evidence>
<sequence length="289" mass="30519">MDTTVNRTKQKAKQTGEQASNSVKPWVRGFARFGYMAKGFVYTLLGILSLLAALGVGGGKTSDTQGVFATVASQPFGNALLWIVAVGLIGYVVWRIIQAVQDPEHKGKDGSGIGARIGYLVSAGIYTFLTFKAISIASSAGSSGSSGSGGSKQTVIAKLLSQPFGQWVIGIIGVGVIVYALAQIYKGMKEKFTKDFKLSEMNDHEKRIVTKTGKLGLTARGIVLAIIGYFFIVTAVTSNAQNAQGLDAALGKIASQPFGQWLLGLVAIGLACYGIFQIMKGKNKHLTLS</sequence>
<keyword evidence="1" id="KW-1133">Transmembrane helix</keyword>
<keyword evidence="1" id="KW-0472">Membrane</keyword>
<feature type="transmembrane region" description="Helical" evidence="1">
    <location>
        <begin position="217"/>
        <end position="238"/>
    </location>
</feature>
<comment type="caution">
    <text evidence="3">The sequence shown here is derived from an EMBL/GenBank/DDBJ whole genome shotgun (WGS) entry which is preliminary data.</text>
</comment>
<gene>
    <name evidence="3" type="ORF">N781_02890</name>
</gene>
<evidence type="ECO:0000313" key="4">
    <source>
        <dbReference type="Proteomes" id="UP000030528"/>
    </source>
</evidence>
<reference evidence="3 4" key="1">
    <citation type="submission" date="2013-08" db="EMBL/GenBank/DDBJ databases">
        <authorList>
            <person name="Huang J."/>
            <person name="Wang G."/>
        </authorList>
    </citation>
    <scope>NUCLEOTIDE SEQUENCE [LARGE SCALE GENOMIC DNA]</scope>
    <source>
        <strain evidence="3 4">JSM 076056</strain>
    </source>
</reference>
<feature type="transmembrane region" description="Helical" evidence="1">
    <location>
        <begin position="40"/>
        <end position="59"/>
    </location>
</feature>
<dbReference type="EMBL" id="AVPE01000008">
    <property type="protein sequence ID" value="KGX91990.1"/>
    <property type="molecule type" value="Genomic_DNA"/>
</dbReference>
<dbReference type="AlphaFoldDB" id="A0A0A5GLI8"/>
<dbReference type="eggNOG" id="ENOG502Z854">
    <property type="taxonomic scope" value="Bacteria"/>
</dbReference>
<keyword evidence="4" id="KW-1185">Reference proteome</keyword>
<feature type="domain" description="DUF1206" evidence="2">
    <location>
        <begin position="117"/>
        <end position="188"/>
    </location>
</feature>
<evidence type="ECO:0000256" key="1">
    <source>
        <dbReference type="SAM" id="Phobius"/>
    </source>
</evidence>
<feature type="transmembrane region" description="Helical" evidence="1">
    <location>
        <begin position="258"/>
        <end position="276"/>
    </location>
</feature>
<dbReference type="Proteomes" id="UP000030528">
    <property type="component" value="Unassembled WGS sequence"/>
</dbReference>
<dbReference type="STRING" id="1385510.GCA_000425205_00559"/>
<evidence type="ECO:0000313" key="3">
    <source>
        <dbReference type="EMBL" id="KGX91990.1"/>
    </source>
</evidence>